<reference evidence="2" key="1">
    <citation type="submission" date="2009-10" db="EMBL/GenBank/DDBJ databases">
        <title>Diversity of trophic interactions inside an arsenic-rich microbial ecosystem.</title>
        <authorList>
            <person name="Bertin P.N."/>
            <person name="Heinrich-Salmeron A."/>
            <person name="Pelletier E."/>
            <person name="Goulhen-Chollet F."/>
            <person name="Arsene-Ploetze F."/>
            <person name="Gallien S."/>
            <person name="Calteau A."/>
            <person name="Vallenet D."/>
            <person name="Casiot C."/>
            <person name="Chane-Woon-Ming B."/>
            <person name="Giloteaux L."/>
            <person name="Barakat M."/>
            <person name="Bonnefoy V."/>
            <person name="Bruneel O."/>
            <person name="Chandler M."/>
            <person name="Cleiss J."/>
            <person name="Duran R."/>
            <person name="Elbaz-Poulichet F."/>
            <person name="Fonknechten N."/>
            <person name="Lauga B."/>
            <person name="Mornico D."/>
            <person name="Ortet P."/>
            <person name="Schaeffer C."/>
            <person name="Siguier P."/>
            <person name="Alexander Thil Smith A."/>
            <person name="Van Dorsselaer A."/>
            <person name="Weissenbach J."/>
            <person name="Medigue C."/>
            <person name="Le Paslier D."/>
        </authorList>
    </citation>
    <scope>NUCLEOTIDE SEQUENCE</scope>
</reference>
<proteinExistence type="inferred from homology"/>
<evidence type="ECO:0008006" key="3">
    <source>
        <dbReference type="Google" id="ProtNLM"/>
    </source>
</evidence>
<gene>
    <name evidence="2" type="ORF">CARN6_2529</name>
</gene>
<dbReference type="GO" id="GO:0005829">
    <property type="term" value="C:cytosol"/>
    <property type="evidence" value="ECO:0007669"/>
    <property type="project" value="TreeGrafter"/>
</dbReference>
<dbReference type="SUPFAM" id="SSF82607">
    <property type="entry name" value="YbaB-like"/>
    <property type="match status" value="1"/>
</dbReference>
<dbReference type="InterPro" id="IPR036894">
    <property type="entry name" value="YbaB-like_sf"/>
</dbReference>
<protein>
    <recommendedName>
        <fullName evidence="3">Nucleoid-associated protein</fullName>
    </recommendedName>
</protein>
<dbReference type="Pfam" id="PF02575">
    <property type="entry name" value="YbaB_DNA_bd"/>
    <property type="match status" value="1"/>
</dbReference>
<evidence type="ECO:0000313" key="2">
    <source>
        <dbReference type="EMBL" id="CBI08994.1"/>
    </source>
</evidence>
<dbReference type="PANTHER" id="PTHR33449">
    <property type="entry name" value="NUCLEOID-ASSOCIATED PROTEIN YBAB"/>
    <property type="match status" value="1"/>
</dbReference>
<name>E6QP23_9ZZZZ</name>
<accession>E6QP23</accession>
<keyword evidence="1" id="KW-0238">DNA-binding</keyword>
<dbReference type="HAMAP" id="MF_00274">
    <property type="entry name" value="DNA_YbaB_EbfC"/>
    <property type="match status" value="1"/>
</dbReference>
<dbReference type="Gene3D" id="3.30.1310.10">
    <property type="entry name" value="Nucleoid-associated protein YbaB-like domain"/>
    <property type="match status" value="1"/>
</dbReference>
<dbReference type="GO" id="GO:0003677">
    <property type="term" value="F:DNA binding"/>
    <property type="evidence" value="ECO:0007669"/>
    <property type="project" value="UniProtKB-KW"/>
</dbReference>
<dbReference type="NCBIfam" id="TIGR00103">
    <property type="entry name" value="DNA_YbaB_EbfC"/>
    <property type="match status" value="1"/>
</dbReference>
<dbReference type="InterPro" id="IPR004401">
    <property type="entry name" value="YbaB/EbfC"/>
</dbReference>
<evidence type="ECO:0000256" key="1">
    <source>
        <dbReference type="ARBA" id="ARBA00023125"/>
    </source>
</evidence>
<dbReference type="PIRSF" id="PIRSF004555">
    <property type="entry name" value="UCP004555"/>
    <property type="match status" value="1"/>
</dbReference>
<dbReference type="EMBL" id="CABQ01000300">
    <property type="protein sequence ID" value="CBI08994.1"/>
    <property type="molecule type" value="Genomic_DNA"/>
</dbReference>
<sequence length="115" mass="12137">MLRKESLMFNPLKLQEMLAQANQMQEEMQRKLSLAQIEGASGGGAVTVVMNGKKQLLRLNIDPAAVASLSGPGPDLEMLQDLIVAAVNDAGNKAEQQLKSQLTGLLGGLNLPGLG</sequence>
<dbReference type="AlphaFoldDB" id="E6QP23"/>
<organism evidence="2">
    <name type="scientific">mine drainage metagenome</name>
    <dbReference type="NCBI Taxonomy" id="410659"/>
    <lineage>
        <taxon>unclassified sequences</taxon>
        <taxon>metagenomes</taxon>
        <taxon>ecological metagenomes</taxon>
    </lineage>
</organism>
<dbReference type="PANTHER" id="PTHR33449:SF1">
    <property type="entry name" value="NUCLEOID-ASSOCIATED PROTEIN YBAB"/>
    <property type="match status" value="1"/>
</dbReference>
<comment type="caution">
    <text evidence="2">The sequence shown here is derived from an EMBL/GenBank/DDBJ whole genome shotgun (WGS) entry which is preliminary data.</text>
</comment>